<organism evidence="2 3">
    <name type="scientific">Sphingopyxis italica</name>
    <dbReference type="NCBI Taxonomy" id="1129133"/>
    <lineage>
        <taxon>Bacteria</taxon>
        <taxon>Pseudomonadati</taxon>
        <taxon>Pseudomonadota</taxon>
        <taxon>Alphaproteobacteria</taxon>
        <taxon>Sphingomonadales</taxon>
        <taxon>Sphingomonadaceae</taxon>
        <taxon>Sphingopyxis</taxon>
    </lineage>
</organism>
<evidence type="ECO:0000259" key="1">
    <source>
        <dbReference type="Pfam" id="PF14300"/>
    </source>
</evidence>
<evidence type="ECO:0000313" key="3">
    <source>
        <dbReference type="Proteomes" id="UP000535078"/>
    </source>
</evidence>
<dbReference type="RefSeq" id="WP_167919310.1">
    <property type="nucleotide sequence ID" value="NZ_JAATIT010000001.1"/>
</dbReference>
<feature type="domain" description="DNA mimic protein DMP19 C-terminal" evidence="1">
    <location>
        <begin position="52"/>
        <end position="115"/>
    </location>
</feature>
<dbReference type="Pfam" id="PF14300">
    <property type="entry name" value="DMP19"/>
    <property type="match status" value="1"/>
</dbReference>
<dbReference type="Gene3D" id="1.20.1420.60">
    <property type="match status" value="1"/>
</dbReference>
<dbReference type="EMBL" id="JAATIT010000001">
    <property type="protein sequence ID" value="NJB88420.1"/>
    <property type="molecule type" value="Genomic_DNA"/>
</dbReference>
<evidence type="ECO:0000313" key="2">
    <source>
        <dbReference type="EMBL" id="NJB88420.1"/>
    </source>
</evidence>
<sequence length="239" mass="27575">MDTRPTLTPEDFEERATYVDSGWWLTGEGLIHTPSVMNIPGWNLYGHSGNAQLTEAQRVLMMWSDLVGQVANGGFEQFISNYTETLALAHRLIAKLEWPELFERFDPAFREQAGDPANPQPVDLSPWGWEADEPGAHRAHMLDSLARHKTRWRPWARRREMALYDQLSDTILQTLYNMAVSNGEIQPVEKHQVEYEPPPCVAAEAFDTWFYLDSTRQESRHYVGSYIRAHRDQLCRIDG</sequence>
<name>A0A7X5XNP6_9SPHN</name>
<protein>
    <recommendedName>
        <fullName evidence="1">DNA mimic protein DMP19 C-terminal domain-containing protein</fullName>
    </recommendedName>
</protein>
<dbReference type="AlphaFoldDB" id="A0A7X5XNP6"/>
<reference evidence="2 3" key="1">
    <citation type="submission" date="2020-03" db="EMBL/GenBank/DDBJ databases">
        <title>Genomic Encyclopedia of Type Strains, Phase IV (KMG-IV): sequencing the most valuable type-strain genomes for metagenomic binning, comparative biology and taxonomic classification.</title>
        <authorList>
            <person name="Goeker M."/>
        </authorList>
    </citation>
    <scope>NUCLEOTIDE SEQUENCE [LARGE SCALE GENOMIC DNA]</scope>
    <source>
        <strain evidence="2 3">DSM 25229</strain>
    </source>
</reference>
<comment type="caution">
    <text evidence="2">The sequence shown here is derived from an EMBL/GenBank/DDBJ whole genome shotgun (WGS) entry which is preliminary data.</text>
</comment>
<accession>A0A7X5XNP6</accession>
<dbReference type="Proteomes" id="UP000535078">
    <property type="component" value="Unassembled WGS sequence"/>
</dbReference>
<proteinExistence type="predicted"/>
<keyword evidence="3" id="KW-1185">Reference proteome</keyword>
<gene>
    <name evidence="2" type="ORF">GGR90_000572</name>
</gene>
<dbReference type="InterPro" id="IPR025402">
    <property type="entry name" value="DMP19_C"/>
</dbReference>